<dbReference type="AlphaFoldDB" id="A0A8I0TWD5"/>
<comment type="caution">
    <text evidence="2">The sequence shown here is derived from an EMBL/GenBank/DDBJ whole genome shotgun (WGS) entry which is preliminary data.</text>
</comment>
<evidence type="ECO:0000313" key="3">
    <source>
        <dbReference type="Proteomes" id="UP000629287"/>
    </source>
</evidence>
<protein>
    <submittedName>
        <fullName evidence="2">Uncharacterized protein</fullName>
    </submittedName>
</protein>
<dbReference type="Proteomes" id="UP000629287">
    <property type="component" value="Unassembled WGS sequence"/>
</dbReference>
<name>A0A8I0TWD5_9ACTN</name>
<proteinExistence type="predicted"/>
<accession>A0A8I0TWD5</accession>
<sequence length="79" mass="8324">MVKSLIDLLDGPAPAMYGTSFSGPVGGFFSFLHSRGGHTLSPFFKGASRITRPSSMVKELPKVTKEVEPPSRGEPAAGC</sequence>
<feature type="compositionally biased region" description="Basic and acidic residues" evidence="1">
    <location>
        <begin position="59"/>
        <end position="71"/>
    </location>
</feature>
<evidence type="ECO:0000256" key="1">
    <source>
        <dbReference type="SAM" id="MobiDB-lite"/>
    </source>
</evidence>
<reference evidence="2 3" key="1">
    <citation type="submission" date="2020-10" db="EMBL/GenBank/DDBJ databases">
        <title>Sequencing the genomes of 1000 actinobacteria strains.</title>
        <authorList>
            <person name="Klenk H.-P."/>
        </authorList>
    </citation>
    <scope>NUCLEOTIDE SEQUENCE [LARGE SCALE GENOMIC DNA]</scope>
    <source>
        <strain evidence="2 3">DSM 41803</strain>
    </source>
</reference>
<dbReference type="EMBL" id="JADBGF010000001">
    <property type="protein sequence ID" value="MBE1600248.1"/>
    <property type="molecule type" value="Genomic_DNA"/>
</dbReference>
<gene>
    <name evidence="2" type="ORF">H4687_006377</name>
</gene>
<feature type="region of interest" description="Disordered" evidence="1">
    <location>
        <begin position="59"/>
        <end position="79"/>
    </location>
</feature>
<evidence type="ECO:0000313" key="2">
    <source>
        <dbReference type="EMBL" id="MBE1600248.1"/>
    </source>
</evidence>
<dbReference type="RefSeq" id="WP_334487175.1">
    <property type="nucleotide sequence ID" value="NZ_JARUNG010000001.1"/>
</dbReference>
<organism evidence="2 3">
    <name type="scientific">Streptomyces stelliscabiei</name>
    <dbReference type="NCBI Taxonomy" id="146820"/>
    <lineage>
        <taxon>Bacteria</taxon>
        <taxon>Bacillati</taxon>
        <taxon>Actinomycetota</taxon>
        <taxon>Actinomycetes</taxon>
        <taxon>Kitasatosporales</taxon>
        <taxon>Streptomycetaceae</taxon>
        <taxon>Streptomyces</taxon>
    </lineage>
</organism>
<keyword evidence="3" id="KW-1185">Reference proteome</keyword>